<reference evidence="1 2" key="1">
    <citation type="submission" date="2020-08" db="EMBL/GenBank/DDBJ databases">
        <title>Sequencing the genomes of 1000 actinobacteria strains.</title>
        <authorList>
            <person name="Klenk H.-P."/>
        </authorList>
    </citation>
    <scope>NUCLEOTIDE SEQUENCE [LARGE SCALE GENOMIC DNA]</scope>
    <source>
        <strain evidence="1 2">DSM 45784</strain>
    </source>
</reference>
<evidence type="ECO:0000313" key="2">
    <source>
        <dbReference type="Proteomes" id="UP000542210"/>
    </source>
</evidence>
<dbReference type="RefSeq" id="WP_184883492.1">
    <property type="nucleotide sequence ID" value="NZ_BOOV01000043.1"/>
</dbReference>
<name>A0A7W7GDP0_9ACTN</name>
<dbReference type="InterPro" id="IPR019587">
    <property type="entry name" value="Polyketide_cyclase/dehydratase"/>
</dbReference>
<dbReference type="Gene3D" id="3.30.530.20">
    <property type="match status" value="1"/>
</dbReference>
<organism evidence="1 2">
    <name type="scientific">Sphaerisporangium siamense</name>
    <dbReference type="NCBI Taxonomy" id="795645"/>
    <lineage>
        <taxon>Bacteria</taxon>
        <taxon>Bacillati</taxon>
        <taxon>Actinomycetota</taxon>
        <taxon>Actinomycetes</taxon>
        <taxon>Streptosporangiales</taxon>
        <taxon>Streptosporangiaceae</taxon>
        <taxon>Sphaerisporangium</taxon>
    </lineage>
</organism>
<dbReference type="EMBL" id="JACHND010000001">
    <property type="protein sequence ID" value="MBB4703211.1"/>
    <property type="molecule type" value="Genomic_DNA"/>
</dbReference>
<comment type="caution">
    <text evidence="1">The sequence shown here is derived from an EMBL/GenBank/DDBJ whole genome shotgun (WGS) entry which is preliminary data.</text>
</comment>
<dbReference type="InterPro" id="IPR023393">
    <property type="entry name" value="START-like_dom_sf"/>
</dbReference>
<dbReference type="Pfam" id="PF10604">
    <property type="entry name" value="Polyketide_cyc2"/>
    <property type="match status" value="1"/>
</dbReference>
<keyword evidence="2" id="KW-1185">Reference proteome</keyword>
<dbReference type="Proteomes" id="UP000542210">
    <property type="component" value="Unassembled WGS sequence"/>
</dbReference>
<accession>A0A7W7GDP0</accession>
<dbReference type="CDD" id="cd07812">
    <property type="entry name" value="SRPBCC"/>
    <property type="match status" value="1"/>
</dbReference>
<gene>
    <name evidence="1" type="ORF">BJ982_004755</name>
</gene>
<dbReference type="SUPFAM" id="SSF55961">
    <property type="entry name" value="Bet v1-like"/>
    <property type="match status" value="1"/>
</dbReference>
<evidence type="ECO:0000313" key="1">
    <source>
        <dbReference type="EMBL" id="MBB4703211.1"/>
    </source>
</evidence>
<sequence length="185" mass="20550">MDGTAPRCRETTEVHMEDYGVTGARVDLEVTVDLPPDRVWELITSVSRIGDWSPECRFEGWVGDDGPVLPGTRFEARNRRGDMEWTVTCEVTEAERPTTFAWEVLDPKGDPDAPSSRWRYDLRPGDTPGQTVVRHSFEHGGGHSGLRDIIARDPEHASAILAGRLQELRAHMTQTLAAMALTPAS</sequence>
<proteinExistence type="predicted"/>
<protein>
    <submittedName>
        <fullName evidence="1">Uncharacterized protein YndB with AHSA1/START domain</fullName>
    </submittedName>
</protein>
<dbReference type="AlphaFoldDB" id="A0A7W7GDP0"/>